<accession>A0A0B5AWC2</accession>
<geneLocation type="plasmid" evidence="2"/>
<keyword evidence="1" id="KW-0614">Plasmid</keyword>
<evidence type="ECO:0000313" key="1">
    <source>
        <dbReference type="EMBL" id="AJD93027.1"/>
    </source>
</evidence>
<gene>
    <name evidence="1" type="ORF">JMA_37090</name>
</gene>
<protein>
    <submittedName>
        <fullName evidence="1">Uncharacterized protein</fullName>
    </submittedName>
</protein>
<name>A0A0B5AWC2_9BACL</name>
<dbReference type="EMBL" id="CP009417">
    <property type="protein sequence ID" value="AJD93027.1"/>
    <property type="molecule type" value="Genomic_DNA"/>
</dbReference>
<organism evidence="1 2">
    <name type="scientific">Jeotgalibacillus malaysiensis</name>
    <dbReference type="NCBI Taxonomy" id="1508404"/>
    <lineage>
        <taxon>Bacteria</taxon>
        <taxon>Bacillati</taxon>
        <taxon>Bacillota</taxon>
        <taxon>Bacilli</taxon>
        <taxon>Bacillales</taxon>
        <taxon>Caryophanaceae</taxon>
        <taxon>Jeotgalibacillus</taxon>
    </lineage>
</organism>
<dbReference type="OrthoDB" id="1097360at2"/>
<sequence length="89" mass="10373">MDNVIKQADEKLIRLSSDPETRRLYELREKQIRDELSNHEGAKQEGMEIKTREFVETLLSDGLPLEKVAEYAKISIEEVKKIQNSLNEN</sequence>
<dbReference type="AlphaFoldDB" id="A0A0B5AWC2"/>
<keyword evidence="2" id="KW-1185">Reference proteome</keyword>
<proteinExistence type="predicted"/>
<reference evidence="1 2" key="1">
    <citation type="submission" date="2014-08" db="EMBL/GenBank/DDBJ databases">
        <title>Complete genome of a marine bacteria Jeotgalibacillus malaysiensis.</title>
        <authorList>
            <person name="Yaakop A.S."/>
            <person name="Chan K.-G."/>
            <person name="Goh K.M."/>
        </authorList>
    </citation>
    <scope>NUCLEOTIDE SEQUENCE [LARGE SCALE GENOMIC DNA]</scope>
    <source>
        <strain evidence="1 2">D5</strain>
        <plasmid evidence="2">Plasmid</plasmid>
    </source>
</reference>
<dbReference type="Proteomes" id="UP000031449">
    <property type="component" value="Plasmid unnamed"/>
</dbReference>
<dbReference type="KEGG" id="jeo:JMA_37090"/>
<evidence type="ECO:0000313" key="2">
    <source>
        <dbReference type="Proteomes" id="UP000031449"/>
    </source>
</evidence>
<dbReference type="BioCyc" id="JESP1508404:G14D9-12993-MONOMER"/>
<dbReference type="HOGENOM" id="CLU_2450638_0_0_9"/>